<sequence length="73" mass="8640">MRKLIVFILVFFFLGSLTYLFLSQEEKYYKLSDTAPPEYVKYLKENNLDVKVEKDGSLWLNEKDKADYVVCCS</sequence>
<dbReference type="Proteomes" id="UP000317713">
    <property type="component" value="Chromosome"/>
</dbReference>
<reference evidence="1 2" key="1">
    <citation type="submission" date="2019-07" db="EMBL/GenBank/DDBJ databases">
        <title>Characterization of Brevibacillus brevis HK544, as a potential biocontrol agent.</title>
        <authorList>
            <person name="Kim H."/>
        </authorList>
    </citation>
    <scope>NUCLEOTIDE SEQUENCE [LARGE SCALE GENOMIC DNA]</scope>
    <source>
        <strain evidence="1 2">HK544</strain>
    </source>
</reference>
<accession>A0A517I0V6</accession>
<dbReference type="EMBL" id="CP042161">
    <property type="protein sequence ID" value="QDS32510.1"/>
    <property type="molecule type" value="Genomic_DNA"/>
</dbReference>
<dbReference type="RefSeq" id="WP_144612394.1">
    <property type="nucleotide sequence ID" value="NZ_CP042161.1"/>
</dbReference>
<organism evidence="1 2">
    <name type="scientific">Brevibacillus brevis</name>
    <name type="common">Bacillus brevis</name>
    <dbReference type="NCBI Taxonomy" id="1393"/>
    <lineage>
        <taxon>Bacteria</taxon>
        <taxon>Bacillati</taxon>
        <taxon>Bacillota</taxon>
        <taxon>Bacilli</taxon>
        <taxon>Bacillales</taxon>
        <taxon>Paenibacillaceae</taxon>
        <taxon>Brevibacillus</taxon>
    </lineage>
</organism>
<evidence type="ECO:0008006" key="3">
    <source>
        <dbReference type="Google" id="ProtNLM"/>
    </source>
</evidence>
<proteinExistence type="predicted"/>
<gene>
    <name evidence="1" type="ORF">FPS98_00105</name>
</gene>
<evidence type="ECO:0000313" key="2">
    <source>
        <dbReference type="Proteomes" id="UP000317713"/>
    </source>
</evidence>
<protein>
    <recommendedName>
        <fullName evidence="3">DUF3139 domain-containing protein</fullName>
    </recommendedName>
</protein>
<name>A0A517I0V6_BREBE</name>
<dbReference type="AlphaFoldDB" id="A0A517I0V6"/>
<evidence type="ECO:0000313" key="1">
    <source>
        <dbReference type="EMBL" id="QDS32510.1"/>
    </source>
</evidence>